<sequence>MKKSVLNNEVISNYSNIEEDTQNLDENFNEMHLNSHKFVKNNDSYIEDKVYDTKSFLHVEWNLKV</sequence>
<organism evidence="1 2">
    <name type="scientific">Glomus cerebriforme</name>
    <dbReference type="NCBI Taxonomy" id="658196"/>
    <lineage>
        <taxon>Eukaryota</taxon>
        <taxon>Fungi</taxon>
        <taxon>Fungi incertae sedis</taxon>
        <taxon>Mucoromycota</taxon>
        <taxon>Glomeromycotina</taxon>
        <taxon>Glomeromycetes</taxon>
        <taxon>Glomerales</taxon>
        <taxon>Glomeraceae</taxon>
        <taxon>Glomus</taxon>
    </lineage>
</organism>
<dbReference type="AlphaFoldDB" id="A0A397TGP9"/>
<comment type="caution">
    <text evidence="1">The sequence shown here is derived from an EMBL/GenBank/DDBJ whole genome shotgun (WGS) entry which is preliminary data.</text>
</comment>
<proteinExistence type="predicted"/>
<evidence type="ECO:0000313" key="2">
    <source>
        <dbReference type="Proteomes" id="UP000265703"/>
    </source>
</evidence>
<name>A0A397TGP9_9GLOM</name>
<keyword evidence="2" id="KW-1185">Reference proteome</keyword>
<dbReference type="Proteomes" id="UP000265703">
    <property type="component" value="Unassembled WGS sequence"/>
</dbReference>
<reference evidence="1 2" key="1">
    <citation type="submission" date="2018-06" db="EMBL/GenBank/DDBJ databases">
        <title>Comparative genomics reveals the genomic features of Rhizophagus irregularis, R. cerebriforme, R. diaphanum and Gigaspora rosea, and their symbiotic lifestyle signature.</title>
        <authorList>
            <person name="Morin E."/>
            <person name="San Clemente H."/>
            <person name="Chen E.C.H."/>
            <person name="De La Providencia I."/>
            <person name="Hainaut M."/>
            <person name="Kuo A."/>
            <person name="Kohler A."/>
            <person name="Murat C."/>
            <person name="Tang N."/>
            <person name="Roy S."/>
            <person name="Loubradou J."/>
            <person name="Henrissat B."/>
            <person name="Grigoriev I.V."/>
            <person name="Corradi N."/>
            <person name="Roux C."/>
            <person name="Martin F.M."/>
        </authorList>
    </citation>
    <scope>NUCLEOTIDE SEQUENCE [LARGE SCALE GENOMIC DNA]</scope>
    <source>
        <strain evidence="1 2">DAOM 227022</strain>
    </source>
</reference>
<gene>
    <name evidence="1" type="ORF">C1645_814147</name>
</gene>
<accession>A0A397TGP9</accession>
<evidence type="ECO:0000313" key="1">
    <source>
        <dbReference type="EMBL" id="RIA97423.1"/>
    </source>
</evidence>
<protein>
    <submittedName>
        <fullName evidence="1">Uncharacterized protein</fullName>
    </submittedName>
</protein>
<dbReference type="EMBL" id="QKYT01000030">
    <property type="protein sequence ID" value="RIA97423.1"/>
    <property type="molecule type" value="Genomic_DNA"/>
</dbReference>